<gene>
    <name evidence="2" type="ORF">HNR60_000943</name>
</gene>
<comment type="caution">
    <text evidence="2">The sequence shown here is derived from an EMBL/GenBank/DDBJ whole genome shotgun (WGS) entry which is preliminary data.</text>
</comment>
<evidence type="ECO:0008006" key="4">
    <source>
        <dbReference type="Google" id="ProtNLM"/>
    </source>
</evidence>
<keyword evidence="1" id="KW-0812">Transmembrane</keyword>
<accession>A0A7W7Z1H7</accession>
<proteinExistence type="predicted"/>
<dbReference type="AlphaFoldDB" id="A0A7W7Z1H7"/>
<name>A0A7W7Z1H7_9BRAD</name>
<protein>
    <recommendedName>
        <fullName evidence="4">Holin-X, holin superfamily III</fullName>
    </recommendedName>
</protein>
<dbReference type="InterPro" id="IPR009937">
    <property type="entry name" value="Phage_holin_3_6"/>
</dbReference>
<dbReference type="EMBL" id="JACHIH010000003">
    <property type="protein sequence ID" value="MBB5046201.1"/>
    <property type="molecule type" value="Genomic_DNA"/>
</dbReference>
<dbReference type="RefSeq" id="WP_184254819.1">
    <property type="nucleotide sequence ID" value="NZ_JACHIH010000003.1"/>
</dbReference>
<keyword evidence="1" id="KW-1133">Transmembrane helix</keyword>
<evidence type="ECO:0000256" key="1">
    <source>
        <dbReference type="SAM" id="Phobius"/>
    </source>
</evidence>
<keyword evidence="3" id="KW-1185">Reference proteome</keyword>
<dbReference type="Proteomes" id="UP000542353">
    <property type="component" value="Unassembled WGS sequence"/>
</dbReference>
<keyword evidence="1" id="KW-0472">Membrane</keyword>
<dbReference type="Pfam" id="PF07332">
    <property type="entry name" value="Phage_holin_3_6"/>
    <property type="match status" value="1"/>
</dbReference>
<reference evidence="2 3" key="1">
    <citation type="submission" date="2020-08" db="EMBL/GenBank/DDBJ databases">
        <title>Genomic Encyclopedia of Type Strains, Phase IV (KMG-IV): sequencing the most valuable type-strain genomes for metagenomic binning, comparative biology and taxonomic classification.</title>
        <authorList>
            <person name="Goeker M."/>
        </authorList>
    </citation>
    <scope>NUCLEOTIDE SEQUENCE [LARGE SCALE GENOMIC DNA]</scope>
    <source>
        <strain evidence="2 3">DSM 12706</strain>
    </source>
</reference>
<evidence type="ECO:0000313" key="3">
    <source>
        <dbReference type="Proteomes" id="UP000542353"/>
    </source>
</evidence>
<organism evidence="2 3">
    <name type="scientific">Rhodopseudomonas rhenobacensis</name>
    <dbReference type="NCBI Taxonomy" id="87461"/>
    <lineage>
        <taxon>Bacteria</taxon>
        <taxon>Pseudomonadati</taxon>
        <taxon>Pseudomonadota</taxon>
        <taxon>Alphaproteobacteria</taxon>
        <taxon>Hyphomicrobiales</taxon>
        <taxon>Nitrobacteraceae</taxon>
        <taxon>Rhodopseudomonas</taxon>
    </lineage>
</organism>
<feature type="transmembrane region" description="Helical" evidence="1">
    <location>
        <begin position="45"/>
        <end position="68"/>
    </location>
</feature>
<evidence type="ECO:0000313" key="2">
    <source>
        <dbReference type="EMBL" id="MBB5046201.1"/>
    </source>
</evidence>
<sequence>MSSPANRSIPELFSDAFDQLSKLLSNEIDLARAEFSQKLGQVARAGAMIGAGAVILMPALVLLLLAVASGLTEAGFTPTMSYLMTGGGAVVIALILVSIGVNRLSGDALKPTVMLQEIERDKLAAKEMVQ</sequence>
<feature type="transmembrane region" description="Helical" evidence="1">
    <location>
        <begin position="80"/>
        <end position="101"/>
    </location>
</feature>